<proteinExistence type="predicted"/>
<evidence type="ECO:0000313" key="1">
    <source>
        <dbReference type="EMBL" id="VVC98165.1"/>
    </source>
</evidence>
<dbReference type="Gene3D" id="3.30.40.10">
    <property type="entry name" value="Zinc/RING finger domain, C3HC4 (zinc finger)"/>
    <property type="match status" value="1"/>
</dbReference>
<dbReference type="InterPro" id="IPR013083">
    <property type="entry name" value="Znf_RING/FYVE/PHD"/>
</dbReference>
<dbReference type="AlphaFoldDB" id="A0A5E4QKP5"/>
<dbReference type="Proteomes" id="UP000324832">
    <property type="component" value="Unassembled WGS sequence"/>
</dbReference>
<evidence type="ECO:0008006" key="3">
    <source>
        <dbReference type="Google" id="ProtNLM"/>
    </source>
</evidence>
<keyword evidence="2" id="KW-1185">Reference proteome</keyword>
<gene>
    <name evidence="1" type="ORF">LSINAPIS_LOCUS9295</name>
</gene>
<dbReference type="EMBL" id="FZQP02003414">
    <property type="protein sequence ID" value="VVC98165.1"/>
    <property type="molecule type" value="Genomic_DNA"/>
</dbReference>
<name>A0A5E4QKP5_9NEOP</name>
<sequence>MASQKTCAGCQNTLPKREYIICVTCKLGYDLLCANLTSKHFHQMDAESRTKWICQQCRSKLPKTGNLNTPVRTSNHPIASKKDYIPNPGEESNVTMRIKNKNTKPDNSDSCVTEEMLRIIIKQEITDSIKSLVSEHLANLNFQVSGFQESLSFISNQYDTLMQTVKEKSETINKLVSKNENLTSQ</sequence>
<feature type="non-terminal residue" evidence="1">
    <location>
        <position position="185"/>
    </location>
</feature>
<accession>A0A5E4QKP5</accession>
<dbReference type="InterPro" id="IPR011011">
    <property type="entry name" value="Znf_FYVE_PHD"/>
</dbReference>
<dbReference type="SUPFAM" id="SSF57903">
    <property type="entry name" value="FYVE/PHD zinc finger"/>
    <property type="match status" value="1"/>
</dbReference>
<reference evidence="1 2" key="1">
    <citation type="submission" date="2017-07" db="EMBL/GenBank/DDBJ databases">
        <authorList>
            <person name="Talla V."/>
            <person name="Backstrom N."/>
        </authorList>
    </citation>
    <scope>NUCLEOTIDE SEQUENCE [LARGE SCALE GENOMIC DNA]</scope>
</reference>
<evidence type="ECO:0000313" key="2">
    <source>
        <dbReference type="Proteomes" id="UP000324832"/>
    </source>
</evidence>
<protein>
    <recommendedName>
        <fullName evidence="3">PHD-type domain-containing protein</fullName>
    </recommendedName>
</protein>
<organism evidence="1 2">
    <name type="scientific">Leptidea sinapis</name>
    <dbReference type="NCBI Taxonomy" id="189913"/>
    <lineage>
        <taxon>Eukaryota</taxon>
        <taxon>Metazoa</taxon>
        <taxon>Ecdysozoa</taxon>
        <taxon>Arthropoda</taxon>
        <taxon>Hexapoda</taxon>
        <taxon>Insecta</taxon>
        <taxon>Pterygota</taxon>
        <taxon>Neoptera</taxon>
        <taxon>Endopterygota</taxon>
        <taxon>Lepidoptera</taxon>
        <taxon>Glossata</taxon>
        <taxon>Ditrysia</taxon>
        <taxon>Papilionoidea</taxon>
        <taxon>Pieridae</taxon>
        <taxon>Dismorphiinae</taxon>
        <taxon>Leptidea</taxon>
    </lineage>
</organism>